<dbReference type="PANTHER" id="PTHR36046">
    <property type="entry name" value="PROTEIN, PUTATIVE-RELATED"/>
    <property type="match status" value="1"/>
</dbReference>
<keyword evidence="1" id="KW-1133">Transmembrane helix</keyword>
<accession>A0A0A1VPG7</accession>
<keyword evidence="1" id="KW-0812">Transmembrane</keyword>
<comment type="caution">
    <text evidence="3">The sequence shown here is derived from an EMBL/GenBank/DDBJ whole genome shotgun (WGS) entry which is preliminary data.</text>
</comment>
<evidence type="ECO:0000313" key="3">
    <source>
        <dbReference type="EMBL" id="GAL91368.1"/>
    </source>
</evidence>
<dbReference type="PANTHER" id="PTHR36046:SF1">
    <property type="entry name" value="DUF6737 DOMAIN-CONTAINING PROTEIN"/>
    <property type="match status" value="1"/>
</dbReference>
<dbReference type="RefSeq" id="WP_016514583.1">
    <property type="nucleotide sequence ID" value="NZ_BBPA01000002.1"/>
</dbReference>
<protein>
    <recommendedName>
        <fullName evidence="2">DUF6737 domain-containing protein</fullName>
    </recommendedName>
</protein>
<dbReference type="InterPro" id="IPR046625">
    <property type="entry name" value="DUF6737"/>
</dbReference>
<reference evidence="4" key="1">
    <citation type="journal article" date="2015" name="Genome">
        <title>Whole Genome Sequence of the Non-Microcystin-Producing Microcystis aeruginosa Strain NIES-44.</title>
        <authorList>
            <person name="Okano K."/>
            <person name="Miyata N."/>
            <person name="Ozaki Y."/>
        </authorList>
    </citation>
    <scope>NUCLEOTIDE SEQUENCE [LARGE SCALE GENOMIC DNA]</scope>
    <source>
        <strain evidence="4">NIES-44</strain>
    </source>
</reference>
<evidence type="ECO:0000313" key="4">
    <source>
        <dbReference type="Proteomes" id="UP000030321"/>
    </source>
</evidence>
<evidence type="ECO:0000256" key="1">
    <source>
        <dbReference type="SAM" id="Phobius"/>
    </source>
</evidence>
<feature type="domain" description="DUF6737" evidence="2">
    <location>
        <begin position="8"/>
        <end position="63"/>
    </location>
</feature>
<dbReference type="Proteomes" id="UP000030321">
    <property type="component" value="Unassembled WGS sequence"/>
</dbReference>
<feature type="transmembrane region" description="Helical" evidence="1">
    <location>
        <begin position="20"/>
        <end position="37"/>
    </location>
</feature>
<evidence type="ECO:0000259" key="2">
    <source>
        <dbReference type="Pfam" id="PF20522"/>
    </source>
</evidence>
<name>A0A0A1VPG7_MICAE</name>
<dbReference type="AlphaFoldDB" id="A0A0A1VPG7"/>
<organism evidence="3 4">
    <name type="scientific">Microcystis aeruginosa NIES-44</name>
    <dbReference type="NCBI Taxonomy" id="449439"/>
    <lineage>
        <taxon>Bacteria</taxon>
        <taxon>Bacillati</taxon>
        <taxon>Cyanobacteriota</taxon>
        <taxon>Cyanophyceae</taxon>
        <taxon>Oscillatoriophycideae</taxon>
        <taxon>Chroococcales</taxon>
        <taxon>Microcystaceae</taxon>
        <taxon>Microcystis</taxon>
    </lineage>
</organism>
<proteinExistence type="predicted"/>
<dbReference type="Pfam" id="PF20522">
    <property type="entry name" value="DUF6737"/>
    <property type="match status" value="1"/>
</dbReference>
<sequence>MSNSKSSSVWDHKPRWCQPWSILLTGITLIAGCWFLTQRLWLTLLLSIPILLWWFVFLILYPRTLQQQLNTERIGESID</sequence>
<feature type="transmembrane region" description="Helical" evidence="1">
    <location>
        <begin position="43"/>
        <end position="61"/>
    </location>
</feature>
<keyword evidence="1" id="KW-0472">Membrane</keyword>
<dbReference type="PROSITE" id="PS51257">
    <property type="entry name" value="PROKAR_LIPOPROTEIN"/>
    <property type="match status" value="1"/>
</dbReference>
<gene>
    <name evidence="3" type="ORF">N44_00737</name>
</gene>
<dbReference type="EMBL" id="BBPA01000002">
    <property type="protein sequence ID" value="GAL91368.1"/>
    <property type="molecule type" value="Genomic_DNA"/>
</dbReference>